<gene>
    <name evidence="1" type="ORF">NCTC9645_00218</name>
</gene>
<dbReference type="EMBL" id="UASO01000002">
    <property type="protein sequence ID" value="SPX51032.1"/>
    <property type="molecule type" value="Genomic_DNA"/>
</dbReference>
<reference evidence="1 2" key="1">
    <citation type="submission" date="2018-06" db="EMBL/GenBank/DDBJ databases">
        <authorList>
            <consortium name="Pathogen Informatics"/>
            <person name="Doyle S."/>
        </authorList>
    </citation>
    <scope>NUCLEOTIDE SEQUENCE [LARGE SCALE GENOMIC DNA]</scope>
    <source>
        <strain evidence="1 2">NCTC9645</strain>
    </source>
</reference>
<accession>A0A2X1Q3Q2</accession>
<name>A0A2X1Q3Q2_KLEPN</name>
<organism evidence="1 2">
    <name type="scientific">Klebsiella pneumoniae</name>
    <dbReference type="NCBI Taxonomy" id="573"/>
    <lineage>
        <taxon>Bacteria</taxon>
        <taxon>Pseudomonadati</taxon>
        <taxon>Pseudomonadota</taxon>
        <taxon>Gammaproteobacteria</taxon>
        <taxon>Enterobacterales</taxon>
        <taxon>Enterobacteriaceae</taxon>
        <taxon>Klebsiella/Raoultella group</taxon>
        <taxon>Klebsiella</taxon>
        <taxon>Klebsiella pneumoniae complex</taxon>
    </lineage>
</organism>
<protein>
    <submittedName>
        <fullName evidence="1">Protein of uncharacterized function (DUF2913)</fullName>
    </submittedName>
</protein>
<evidence type="ECO:0000313" key="2">
    <source>
        <dbReference type="Proteomes" id="UP000250675"/>
    </source>
</evidence>
<dbReference type="AlphaFoldDB" id="A0A2X1Q3Q2"/>
<dbReference type="Pfam" id="PF11140">
    <property type="entry name" value="DUF2913"/>
    <property type="match status" value="1"/>
</dbReference>
<dbReference type="InterPro" id="IPR021316">
    <property type="entry name" value="DUF2913"/>
</dbReference>
<sequence length="213" mass="23724">MLDNALPAADPTDTTTDLSHLAFCVLVALALERQSCGVSPPYAETLFLIRWLATAQRQRRFPKSVAIDIRWLLERGRRHGAAAKLRQHLEYLWHSCSGNIAEQSDLFRLTYATETLKQLGWDNAVMSSREWHEGVLPETGATNGFYVEKAALNAAYDNNGRHNMPVEVRVVGDRAAFINVMQRHQITVQPTASLPNGHQLMLLPGAHCGSAPR</sequence>
<evidence type="ECO:0000313" key="1">
    <source>
        <dbReference type="EMBL" id="SPX51032.1"/>
    </source>
</evidence>
<dbReference type="Proteomes" id="UP000250675">
    <property type="component" value="Unassembled WGS sequence"/>
</dbReference>
<proteinExistence type="predicted"/>